<keyword evidence="4" id="KW-0804">Transcription</keyword>
<evidence type="ECO:0000256" key="3">
    <source>
        <dbReference type="ARBA" id="ARBA00023125"/>
    </source>
</evidence>
<dbReference type="GO" id="GO:0006355">
    <property type="term" value="P:regulation of DNA-templated transcription"/>
    <property type="evidence" value="ECO:0007669"/>
    <property type="project" value="InterPro"/>
</dbReference>
<dbReference type="GO" id="GO:0005634">
    <property type="term" value="C:nucleus"/>
    <property type="evidence" value="ECO:0007669"/>
    <property type="project" value="UniProtKB-SubCell"/>
</dbReference>
<organism evidence="9 10">
    <name type="scientific">Thlaspi arvense</name>
    <name type="common">Field penny-cress</name>
    <dbReference type="NCBI Taxonomy" id="13288"/>
    <lineage>
        <taxon>Eukaryota</taxon>
        <taxon>Viridiplantae</taxon>
        <taxon>Streptophyta</taxon>
        <taxon>Embryophyta</taxon>
        <taxon>Tracheophyta</taxon>
        <taxon>Spermatophyta</taxon>
        <taxon>Magnoliopsida</taxon>
        <taxon>eudicotyledons</taxon>
        <taxon>Gunneridae</taxon>
        <taxon>Pentapetalae</taxon>
        <taxon>rosids</taxon>
        <taxon>malvids</taxon>
        <taxon>Brassicales</taxon>
        <taxon>Brassicaceae</taxon>
        <taxon>Thlaspideae</taxon>
        <taxon>Thlaspi</taxon>
    </lineage>
</organism>
<evidence type="ECO:0000256" key="1">
    <source>
        <dbReference type="ARBA" id="ARBA00004123"/>
    </source>
</evidence>
<proteinExistence type="predicted"/>
<dbReference type="Gene3D" id="2.170.150.80">
    <property type="entry name" value="NAC domain"/>
    <property type="match status" value="1"/>
</dbReference>
<evidence type="ECO:0000256" key="2">
    <source>
        <dbReference type="ARBA" id="ARBA00023015"/>
    </source>
</evidence>
<keyword evidence="5" id="KW-0539">Nucleus</keyword>
<evidence type="ECO:0000256" key="4">
    <source>
        <dbReference type="ARBA" id="ARBA00023163"/>
    </source>
</evidence>
<evidence type="ECO:0000256" key="5">
    <source>
        <dbReference type="ARBA" id="ARBA00023242"/>
    </source>
</evidence>
<evidence type="ECO:0000313" key="10">
    <source>
        <dbReference type="Proteomes" id="UP000836841"/>
    </source>
</evidence>
<evidence type="ECO:0000259" key="8">
    <source>
        <dbReference type="PROSITE" id="PS51005"/>
    </source>
</evidence>
<dbReference type="PANTHER" id="PTHR31989">
    <property type="entry name" value="NAC DOMAIN-CONTAINING PROTEIN 82-RELATED"/>
    <property type="match status" value="1"/>
</dbReference>
<keyword evidence="3" id="KW-0238">DNA-binding</keyword>
<keyword evidence="2" id="KW-0805">Transcription regulation</keyword>
<keyword evidence="7" id="KW-0472">Membrane</keyword>
<feature type="region of interest" description="Disordered" evidence="6">
    <location>
        <begin position="293"/>
        <end position="314"/>
    </location>
</feature>
<dbReference type="Pfam" id="PF02365">
    <property type="entry name" value="NAM"/>
    <property type="match status" value="1"/>
</dbReference>
<dbReference type="AlphaFoldDB" id="A0AAU9SS87"/>
<dbReference type="InterPro" id="IPR036093">
    <property type="entry name" value="NAC_dom_sf"/>
</dbReference>
<reference evidence="9 10" key="1">
    <citation type="submission" date="2022-03" db="EMBL/GenBank/DDBJ databases">
        <authorList>
            <person name="Nunn A."/>
            <person name="Chopra R."/>
            <person name="Nunn A."/>
            <person name="Contreras Garrido A."/>
        </authorList>
    </citation>
    <scope>NUCLEOTIDE SEQUENCE [LARGE SCALE GENOMIC DNA]</scope>
</reference>
<keyword evidence="7" id="KW-0812">Transmembrane</keyword>
<evidence type="ECO:0000256" key="6">
    <source>
        <dbReference type="SAM" id="MobiDB-lite"/>
    </source>
</evidence>
<protein>
    <recommendedName>
        <fullName evidence="8">NAC domain-containing protein</fullName>
    </recommendedName>
</protein>
<dbReference type="EMBL" id="OU466862">
    <property type="protein sequence ID" value="CAH2072098.1"/>
    <property type="molecule type" value="Genomic_DNA"/>
</dbReference>
<keyword evidence="7" id="KW-1133">Transmembrane helix</keyword>
<dbReference type="Proteomes" id="UP000836841">
    <property type="component" value="Chromosome 6"/>
</dbReference>
<keyword evidence="10" id="KW-1185">Reference proteome</keyword>
<evidence type="ECO:0000313" key="9">
    <source>
        <dbReference type="EMBL" id="CAH2072098.1"/>
    </source>
</evidence>
<dbReference type="GO" id="GO:0016020">
    <property type="term" value="C:membrane"/>
    <property type="evidence" value="ECO:0007669"/>
    <property type="project" value="UniProtKB-ARBA"/>
</dbReference>
<gene>
    <name evidence="9" type="ORF">TAV2_LOCUS20615</name>
</gene>
<dbReference type="GO" id="GO:0003677">
    <property type="term" value="F:DNA binding"/>
    <property type="evidence" value="ECO:0007669"/>
    <property type="project" value="UniProtKB-KW"/>
</dbReference>
<sequence length="396" mass="44837">MENLDLVGYRFYPTGEELINYYLKNKILGKSWLVDDTISEINICSYEPICLPSLSKIESKDPVWYFFSPKEYTSAKKKVTKRTTVSGYWKATGVDRKIKDKRGIRGEIGIKKTLVYYEGRVPNGVWTPWVMHEYHITCLPLHQRTYVICQVMYKGEDGDILYGNNSNEPSHSLVSDSNAVRAINTPSEVEQTGQEDGLSVNELLIPMNEPEPEYGFNPDTFLTDFSPNLQPQTPFDDDEYFSGLLNYNGGNFESVLADHQELIMQENRNDYRPKQSLSGIIVDYSSDSDAESISATSYQRSPGSSNRDLPSCSSTESFKDLIIPSKTEVKQGKAVDAAIYKESYMVKTEKKGWFLVEEAMQRIAPRCVYLMNMIVGFILLVALIGNIVSVLLNVKA</sequence>
<evidence type="ECO:0000256" key="7">
    <source>
        <dbReference type="SAM" id="Phobius"/>
    </source>
</evidence>
<name>A0AAU9SS87_THLAR</name>
<dbReference type="FunFam" id="2.170.150.80:FF:000012">
    <property type="entry name" value="NAC with transmembrane motif1"/>
    <property type="match status" value="1"/>
</dbReference>
<comment type="subcellular location">
    <subcellularLocation>
        <location evidence="1">Nucleus</location>
    </subcellularLocation>
</comment>
<dbReference type="PROSITE" id="PS51005">
    <property type="entry name" value="NAC"/>
    <property type="match status" value="1"/>
</dbReference>
<dbReference type="InterPro" id="IPR003441">
    <property type="entry name" value="NAC-dom"/>
</dbReference>
<feature type="domain" description="NAC" evidence="8">
    <location>
        <begin position="5"/>
        <end position="154"/>
    </location>
</feature>
<dbReference type="SUPFAM" id="SSF101941">
    <property type="entry name" value="NAC domain"/>
    <property type="match status" value="1"/>
</dbReference>
<feature type="transmembrane region" description="Helical" evidence="7">
    <location>
        <begin position="369"/>
        <end position="394"/>
    </location>
</feature>
<accession>A0AAU9SS87</accession>